<comment type="caution">
    <text evidence="3">The sequence shown here is derived from an EMBL/GenBank/DDBJ whole genome shotgun (WGS) entry which is preliminary data.</text>
</comment>
<organism evidence="3 4">
    <name type="scientific">Dietzia cercidiphylli</name>
    <dbReference type="NCBI Taxonomy" id="498199"/>
    <lineage>
        <taxon>Bacteria</taxon>
        <taxon>Bacillati</taxon>
        <taxon>Actinomycetota</taxon>
        <taxon>Actinomycetes</taxon>
        <taxon>Mycobacteriales</taxon>
        <taxon>Dietziaceae</taxon>
        <taxon>Dietzia</taxon>
    </lineage>
</organism>
<dbReference type="SMART" id="SM00327">
    <property type="entry name" value="VWA"/>
    <property type="match status" value="1"/>
</dbReference>
<dbReference type="Proteomes" id="UP001500383">
    <property type="component" value="Unassembled WGS sequence"/>
</dbReference>
<name>A0ABN2IXA0_9ACTN</name>
<dbReference type="Gene3D" id="3.40.50.410">
    <property type="entry name" value="von Willebrand factor, type A domain"/>
    <property type="match status" value="1"/>
</dbReference>
<keyword evidence="4" id="KW-1185">Reference proteome</keyword>
<evidence type="ECO:0000256" key="1">
    <source>
        <dbReference type="SAM" id="MobiDB-lite"/>
    </source>
</evidence>
<feature type="region of interest" description="Disordered" evidence="1">
    <location>
        <begin position="362"/>
        <end position="381"/>
    </location>
</feature>
<feature type="compositionally biased region" description="Low complexity" evidence="1">
    <location>
        <begin position="362"/>
        <end position="373"/>
    </location>
</feature>
<dbReference type="Pfam" id="PF13519">
    <property type="entry name" value="VWA_2"/>
    <property type="match status" value="1"/>
</dbReference>
<dbReference type="EMBL" id="BAAAQG010000011">
    <property type="protein sequence ID" value="GAA1713626.1"/>
    <property type="molecule type" value="Genomic_DNA"/>
</dbReference>
<dbReference type="InterPro" id="IPR036465">
    <property type="entry name" value="vWFA_dom_sf"/>
</dbReference>
<protein>
    <recommendedName>
        <fullName evidence="2">VWFA domain-containing protein</fullName>
    </recommendedName>
</protein>
<evidence type="ECO:0000259" key="2">
    <source>
        <dbReference type="PROSITE" id="PS50234"/>
    </source>
</evidence>
<gene>
    <name evidence="3" type="ORF">GCM10009831_24130</name>
</gene>
<sequence>MTASTVALAMGLSACGSIGGEGSDGSADAAAATGVPTVLVVDASASMLVDDAPGPRIDAAKAAADGLLAVLPDDAVLGLVTYGTSTDDAPGSQAAGCRDVTTLATPAGLGDDGHRQSLVDLVDGVVPQGYTPIAESLRQAAGLLPDGETAVIVISDGEDSCGDPPCEAAAELREQNPGLRISTVGFKTATPELACIARTTDGLFVTADDADQLATRLMAARDVDSNAAALTPTGLGGIDVGTHYDDIVQAHQDFPGQSTGTADGENTVITYIDCDYVFDPSGTVIEVRPHTGRTVDGLAVGDPVSKAVELYGEAVEDPSRSTDADTRLFVASREAGTAWKVKVDDDVVTTVALCRCLPGTVASSAAGSGSTSGDSRRTTMKSGQTEVIIYDPYLDDGSLAPGLDMRDGENTGWGCSSMDDELFRCGRMHTDGSVYFCSTDGATAWCPDRQSTDGLEFTRHARVQVLDGGYDPRSGSEPVPVYVDLTNGDRCWFSVQLGNIRTDATERFICAGQQWLWEPAEGRIFDNTSGTWTALKAPSSQSAPFEQVTVARAVFIE</sequence>
<dbReference type="InterPro" id="IPR002035">
    <property type="entry name" value="VWF_A"/>
</dbReference>
<accession>A0ABN2IXA0</accession>
<dbReference type="RefSeq" id="WP_344392518.1">
    <property type="nucleotide sequence ID" value="NZ_BAAAQG010000011.1"/>
</dbReference>
<reference evidence="3 4" key="1">
    <citation type="journal article" date="2019" name="Int. J. Syst. Evol. Microbiol.">
        <title>The Global Catalogue of Microorganisms (GCM) 10K type strain sequencing project: providing services to taxonomists for standard genome sequencing and annotation.</title>
        <authorList>
            <consortium name="The Broad Institute Genomics Platform"/>
            <consortium name="The Broad Institute Genome Sequencing Center for Infectious Disease"/>
            <person name="Wu L."/>
            <person name="Ma J."/>
        </authorList>
    </citation>
    <scope>NUCLEOTIDE SEQUENCE [LARGE SCALE GENOMIC DNA]</scope>
    <source>
        <strain evidence="3 4">JCM 16002</strain>
    </source>
</reference>
<evidence type="ECO:0000313" key="4">
    <source>
        <dbReference type="Proteomes" id="UP001500383"/>
    </source>
</evidence>
<dbReference type="SUPFAM" id="SSF53300">
    <property type="entry name" value="vWA-like"/>
    <property type="match status" value="1"/>
</dbReference>
<proteinExistence type="predicted"/>
<evidence type="ECO:0000313" key="3">
    <source>
        <dbReference type="EMBL" id="GAA1713626.1"/>
    </source>
</evidence>
<feature type="domain" description="VWFA" evidence="2">
    <location>
        <begin position="36"/>
        <end position="223"/>
    </location>
</feature>
<dbReference type="PROSITE" id="PS50234">
    <property type="entry name" value="VWFA"/>
    <property type="match status" value="1"/>
</dbReference>